<protein>
    <submittedName>
        <fullName evidence="1">Uncharacterized protein</fullName>
    </submittedName>
</protein>
<gene>
    <name evidence="1" type="ORF">FHG55_13910</name>
</gene>
<keyword evidence="2" id="KW-1185">Reference proteome</keyword>
<dbReference type="Proteomes" id="UP000306272">
    <property type="component" value="Unassembled WGS sequence"/>
</dbReference>
<dbReference type="EMBL" id="VDDB01000012">
    <property type="protein sequence ID" value="TNB95059.1"/>
    <property type="molecule type" value="Genomic_DNA"/>
</dbReference>
<name>A0A5C4KYD6_PSEJE</name>
<evidence type="ECO:0000313" key="2">
    <source>
        <dbReference type="Proteomes" id="UP000306272"/>
    </source>
</evidence>
<sequence length="74" mass="8185">MNEGFGAGRDQGWEWACSRRGRHIQHRCRLSGRLREQARSHWGSSVMKDLRLAAIKGGSGLAHEEVGTLSINVG</sequence>
<proteinExistence type="predicted"/>
<evidence type="ECO:0000313" key="1">
    <source>
        <dbReference type="EMBL" id="TNB95059.1"/>
    </source>
</evidence>
<comment type="caution">
    <text evidence="1">The sequence shown here is derived from an EMBL/GenBank/DDBJ whole genome shotgun (WGS) entry which is preliminary data.</text>
</comment>
<dbReference type="AlphaFoldDB" id="A0A5C4KYD6"/>
<accession>A0A5C4KYD6</accession>
<reference evidence="1" key="1">
    <citation type="submission" date="2019-06" db="EMBL/GenBank/DDBJ databases">
        <title>Pseudomonas-derived Butenolides : (Bio)synthesis of Styrolides.</title>
        <authorList>
            <person name="Klapper M."/>
            <person name="Chowdhury S."/>
            <person name="Stallforth P."/>
        </authorList>
    </citation>
    <scope>NUCLEOTIDE SEQUENCE [LARGE SCALE GENOMIC DNA]</scope>
    <source>
        <strain evidence="1">EC-S101</strain>
    </source>
</reference>
<organism evidence="1 2">
    <name type="scientific">Pseudomonas jessenii</name>
    <dbReference type="NCBI Taxonomy" id="77298"/>
    <lineage>
        <taxon>Bacteria</taxon>
        <taxon>Pseudomonadati</taxon>
        <taxon>Pseudomonadota</taxon>
        <taxon>Gammaproteobacteria</taxon>
        <taxon>Pseudomonadales</taxon>
        <taxon>Pseudomonadaceae</taxon>
        <taxon>Pseudomonas</taxon>
    </lineage>
</organism>